<dbReference type="PANTHER" id="PTHR48081">
    <property type="entry name" value="AB HYDROLASE SUPERFAMILY PROTEIN C4A8.06C"/>
    <property type="match status" value="1"/>
</dbReference>
<name>A0ABS3IC93_9MICO</name>
<keyword evidence="4" id="KW-1185">Reference proteome</keyword>
<keyword evidence="1 3" id="KW-0378">Hydrolase</keyword>
<dbReference type="GO" id="GO:0016787">
    <property type="term" value="F:hydrolase activity"/>
    <property type="evidence" value="ECO:0007669"/>
    <property type="project" value="UniProtKB-KW"/>
</dbReference>
<dbReference type="Gene3D" id="3.40.50.1820">
    <property type="entry name" value="alpha/beta hydrolase"/>
    <property type="match status" value="1"/>
</dbReference>
<dbReference type="Proteomes" id="UP000664617">
    <property type="component" value="Unassembled WGS sequence"/>
</dbReference>
<gene>
    <name evidence="3" type="ORF">J0911_13605</name>
</gene>
<evidence type="ECO:0000313" key="4">
    <source>
        <dbReference type="Proteomes" id="UP000664617"/>
    </source>
</evidence>
<accession>A0ABS3IC93</accession>
<dbReference type="RefSeq" id="WP_207276011.1">
    <property type="nucleotide sequence ID" value="NZ_JAFMPK010000047.1"/>
</dbReference>
<sequence>MTTPISPVPSAQVRRYFESLAPQVNYWGRDIAALRKQAHDHALACRGPLEHVASVETVDAGGVSSRLYRPHGGEEDVLVWMHGGGWMLGDLDACEGVARALANRAACAVLTIDYRLAPEHPFPAAFDDTWAAISWARQNFSRVAVGGDSAGGNLAAAAALRARDVQLDLTLQLLVYPVLDSTMDTTTKLRFVESYSDFAGRGDYGRTTYERIAYLWDAYVPDELMRRSPLASPLHAETLRGVSPAIVITAEHDFLRGEAIEYARRLRRDQVAVEIHDYAGQIHGFIEKLGVMPDAADAVDKAGSALRQAFANQESDRASSAINT</sequence>
<dbReference type="InterPro" id="IPR029058">
    <property type="entry name" value="AB_hydrolase_fold"/>
</dbReference>
<reference evidence="4" key="1">
    <citation type="submission" date="2023-07" db="EMBL/GenBank/DDBJ databases">
        <title>Myceligenerans salitolerans sp. nov., a halotolerant actinomycete isolated from a salt lake in Xinjiang, China.</title>
        <authorList>
            <person name="Guan T."/>
        </authorList>
    </citation>
    <scope>NUCLEOTIDE SEQUENCE [LARGE SCALE GENOMIC DNA]</scope>
    <source>
        <strain evidence="4">XHU 5031</strain>
    </source>
</reference>
<dbReference type="SUPFAM" id="SSF53474">
    <property type="entry name" value="alpha/beta-Hydrolases"/>
    <property type="match status" value="1"/>
</dbReference>
<dbReference type="InterPro" id="IPR013094">
    <property type="entry name" value="AB_hydrolase_3"/>
</dbReference>
<dbReference type="Pfam" id="PF07859">
    <property type="entry name" value="Abhydrolase_3"/>
    <property type="match status" value="1"/>
</dbReference>
<dbReference type="InterPro" id="IPR050300">
    <property type="entry name" value="GDXG_lipolytic_enzyme"/>
</dbReference>
<comment type="caution">
    <text evidence="3">The sequence shown here is derived from an EMBL/GenBank/DDBJ whole genome shotgun (WGS) entry which is preliminary data.</text>
</comment>
<dbReference type="EMBL" id="JAFMPK010000047">
    <property type="protein sequence ID" value="MBO0610063.1"/>
    <property type="molecule type" value="Genomic_DNA"/>
</dbReference>
<evidence type="ECO:0000256" key="1">
    <source>
        <dbReference type="ARBA" id="ARBA00022801"/>
    </source>
</evidence>
<evidence type="ECO:0000313" key="3">
    <source>
        <dbReference type="EMBL" id="MBO0610063.1"/>
    </source>
</evidence>
<organism evidence="3 4">
    <name type="scientific">Myceligenerans salitolerans</name>
    <dbReference type="NCBI Taxonomy" id="1230528"/>
    <lineage>
        <taxon>Bacteria</taxon>
        <taxon>Bacillati</taxon>
        <taxon>Actinomycetota</taxon>
        <taxon>Actinomycetes</taxon>
        <taxon>Micrococcales</taxon>
        <taxon>Promicromonosporaceae</taxon>
        <taxon>Myceligenerans</taxon>
    </lineage>
</organism>
<protein>
    <submittedName>
        <fullName evidence="3">Alpha/beta hydrolase</fullName>
    </submittedName>
</protein>
<feature type="domain" description="Alpha/beta hydrolase fold-3" evidence="2">
    <location>
        <begin position="78"/>
        <end position="286"/>
    </location>
</feature>
<proteinExistence type="predicted"/>
<dbReference type="PANTHER" id="PTHR48081:SF8">
    <property type="entry name" value="ALPHA_BETA HYDROLASE FOLD-3 DOMAIN-CONTAINING PROTEIN-RELATED"/>
    <property type="match status" value="1"/>
</dbReference>
<evidence type="ECO:0000259" key="2">
    <source>
        <dbReference type="Pfam" id="PF07859"/>
    </source>
</evidence>